<keyword evidence="2" id="KW-1185">Reference proteome</keyword>
<comment type="caution">
    <text evidence="1">The sequence shown here is derived from an EMBL/GenBank/DDBJ whole genome shotgun (WGS) entry which is preliminary data.</text>
</comment>
<evidence type="ECO:0000313" key="1">
    <source>
        <dbReference type="EMBL" id="GAA4127739.1"/>
    </source>
</evidence>
<dbReference type="EMBL" id="BAAAZH010000031">
    <property type="protein sequence ID" value="GAA4127739.1"/>
    <property type="molecule type" value="Genomic_DNA"/>
</dbReference>
<sequence length="86" mass="9174">MSENAHAAVRVSDQSGGPTPEVVAQLLDVVATHSVDHALSGIEDVIARLRADAEHAAEAREVIRNTPASVLREAMRLRAARIEAAR</sequence>
<proteinExistence type="predicted"/>
<accession>A0ABP7Y035</accession>
<reference evidence="2" key="1">
    <citation type="journal article" date="2019" name="Int. J. Syst. Evol. Microbiol.">
        <title>The Global Catalogue of Microorganisms (GCM) 10K type strain sequencing project: providing services to taxonomists for standard genome sequencing and annotation.</title>
        <authorList>
            <consortium name="The Broad Institute Genomics Platform"/>
            <consortium name="The Broad Institute Genome Sequencing Center for Infectious Disease"/>
            <person name="Wu L."/>
            <person name="Ma J."/>
        </authorList>
    </citation>
    <scope>NUCLEOTIDE SEQUENCE [LARGE SCALE GENOMIC DNA]</scope>
    <source>
        <strain evidence="2">JCM 16703</strain>
    </source>
</reference>
<name>A0ABP7Y035_9ACTN</name>
<gene>
    <name evidence="1" type="ORF">GCM10022215_38530</name>
</gene>
<dbReference type="RefSeq" id="WP_344735123.1">
    <property type="nucleotide sequence ID" value="NZ_BAAAZH010000031.1"/>
</dbReference>
<organism evidence="1 2">
    <name type="scientific">Nocardioides fonticola</name>
    <dbReference type="NCBI Taxonomy" id="450363"/>
    <lineage>
        <taxon>Bacteria</taxon>
        <taxon>Bacillati</taxon>
        <taxon>Actinomycetota</taxon>
        <taxon>Actinomycetes</taxon>
        <taxon>Propionibacteriales</taxon>
        <taxon>Nocardioidaceae</taxon>
        <taxon>Nocardioides</taxon>
    </lineage>
</organism>
<dbReference type="Proteomes" id="UP001501495">
    <property type="component" value="Unassembled WGS sequence"/>
</dbReference>
<protein>
    <submittedName>
        <fullName evidence="1">Uncharacterized protein</fullName>
    </submittedName>
</protein>
<evidence type="ECO:0000313" key="2">
    <source>
        <dbReference type="Proteomes" id="UP001501495"/>
    </source>
</evidence>